<dbReference type="PANTHER" id="PTHR31793:SF27">
    <property type="entry name" value="NOVEL THIOESTERASE SUPERFAMILY DOMAIN AND SAPOSIN A-TYPE DOMAIN CONTAINING PROTEIN (0610012H03RIK)"/>
    <property type="match status" value="1"/>
</dbReference>
<protein>
    <submittedName>
        <fullName evidence="3">Thioesterase</fullName>
    </submittedName>
</protein>
<dbReference type="AlphaFoldDB" id="A0A448TVS4"/>
<proteinExistence type="inferred from homology"/>
<keyword evidence="4" id="KW-1185">Reference proteome</keyword>
<dbReference type="OrthoDB" id="9800856at2"/>
<dbReference type="Pfam" id="PF13279">
    <property type="entry name" value="4HBT_2"/>
    <property type="match status" value="1"/>
</dbReference>
<dbReference type="EMBL" id="LR134510">
    <property type="protein sequence ID" value="VEJ10027.1"/>
    <property type="molecule type" value="Genomic_DNA"/>
</dbReference>
<comment type="similarity">
    <text evidence="1">Belongs to the 4-hydroxybenzoyl-CoA thioesterase family.</text>
</comment>
<dbReference type="Gene3D" id="3.10.129.10">
    <property type="entry name" value="Hotdog Thioesterase"/>
    <property type="match status" value="1"/>
</dbReference>
<dbReference type="RefSeq" id="WP_126600427.1">
    <property type="nucleotide sequence ID" value="NZ_LR134510.1"/>
</dbReference>
<organism evidence="3 4">
    <name type="scientific">Actinobacillus delphinicola</name>
    <dbReference type="NCBI Taxonomy" id="51161"/>
    <lineage>
        <taxon>Bacteria</taxon>
        <taxon>Pseudomonadati</taxon>
        <taxon>Pseudomonadota</taxon>
        <taxon>Gammaproteobacteria</taxon>
        <taxon>Pasteurellales</taxon>
        <taxon>Pasteurellaceae</taxon>
        <taxon>Actinobacillus</taxon>
    </lineage>
</organism>
<evidence type="ECO:0000313" key="4">
    <source>
        <dbReference type="Proteomes" id="UP000279799"/>
    </source>
</evidence>
<name>A0A448TVS4_9PAST</name>
<reference evidence="3 4" key="1">
    <citation type="submission" date="2018-12" db="EMBL/GenBank/DDBJ databases">
        <authorList>
            <consortium name="Pathogen Informatics"/>
        </authorList>
    </citation>
    <scope>NUCLEOTIDE SEQUENCE [LARGE SCALE GENOMIC DNA]</scope>
    <source>
        <strain evidence="3 4">NCTC12871</strain>
    </source>
</reference>
<dbReference type="KEGG" id="adp:NCTC12871_01534"/>
<keyword evidence="2" id="KW-0378">Hydrolase</keyword>
<dbReference type="InterPro" id="IPR029069">
    <property type="entry name" value="HotDog_dom_sf"/>
</dbReference>
<evidence type="ECO:0000256" key="2">
    <source>
        <dbReference type="ARBA" id="ARBA00022801"/>
    </source>
</evidence>
<dbReference type="PANTHER" id="PTHR31793">
    <property type="entry name" value="4-HYDROXYBENZOYL-COA THIOESTERASE FAMILY MEMBER"/>
    <property type="match status" value="1"/>
</dbReference>
<evidence type="ECO:0000256" key="1">
    <source>
        <dbReference type="ARBA" id="ARBA00005953"/>
    </source>
</evidence>
<dbReference type="SUPFAM" id="SSF54637">
    <property type="entry name" value="Thioesterase/thiol ester dehydrase-isomerase"/>
    <property type="match status" value="1"/>
</dbReference>
<dbReference type="InterPro" id="IPR050563">
    <property type="entry name" value="4-hydroxybenzoyl-CoA_TE"/>
</dbReference>
<accession>A0A448TVS4</accession>
<dbReference type="Proteomes" id="UP000279799">
    <property type="component" value="Chromosome"/>
</dbReference>
<dbReference type="GO" id="GO:0047617">
    <property type="term" value="F:fatty acyl-CoA hydrolase activity"/>
    <property type="evidence" value="ECO:0007669"/>
    <property type="project" value="TreeGrafter"/>
</dbReference>
<sequence>MRKKKHVFLSHISEYEIPFFDVDSMNVVWHGYYVKYLEMARCAFLETINYHYEIMREQGFVWPIVQLNLKYVRPARFRQKIEIEVQVIEFETCFRLDYIIRDKVTQAKLTEGSTTQAAVEIATEKMLIPTPQTFQMAIRTAKGFKESHA</sequence>
<gene>
    <name evidence="3" type="ORF">NCTC12871_01534</name>
</gene>
<evidence type="ECO:0000313" key="3">
    <source>
        <dbReference type="EMBL" id="VEJ10027.1"/>
    </source>
</evidence>
<dbReference type="CDD" id="cd00586">
    <property type="entry name" value="4HBT"/>
    <property type="match status" value="1"/>
</dbReference>